<dbReference type="InterPro" id="IPR011989">
    <property type="entry name" value="ARM-like"/>
</dbReference>
<name>A0A167PCT1_PHYB8</name>
<dbReference type="PANTHER" id="PTHR10997">
    <property type="entry name" value="IMPORTIN-7, 8, 11"/>
    <property type="match status" value="1"/>
</dbReference>
<dbReference type="AlphaFoldDB" id="A0A167PCT1"/>
<proteinExistence type="inferred from homology"/>
<dbReference type="SUPFAM" id="SSF48371">
    <property type="entry name" value="ARM repeat"/>
    <property type="match status" value="1"/>
</dbReference>
<dbReference type="InterPro" id="IPR001494">
    <property type="entry name" value="Importin-beta_N"/>
</dbReference>
<organism evidence="6 7">
    <name type="scientific">Phycomyces blakesleeanus (strain ATCC 8743b / DSM 1359 / FGSC 10004 / NBRC 33097 / NRRL 1555)</name>
    <dbReference type="NCBI Taxonomy" id="763407"/>
    <lineage>
        <taxon>Eukaryota</taxon>
        <taxon>Fungi</taxon>
        <taxon>Fungi incertae sedis</taxon>
        <taxon>Mucoromycota</taxon>
        <taxon>Mucoromycotina</taxon>
        <taxon>Mucoromycetes</taxon>
        <taxon>Mucorales</taxon>
        <taxon>Phycomycetaceae</taxon>
        <taxon>Phycomyces</taxon>
    </lineage>
</organism>
<evidence type="ECO:0000256" key="4">
    <source>
        <dbReference type="ARBA" id="ARBA00023242"/>
    </source>
</evidence>
<gene>
    <name evidence="6" type="ORF">PHYBLDRAFT_164582</name>
</gene>
<dbReference type="FunCoup" id="A0A167PCT1">
    <property type="interactions" value="644"/>
</dbReference>
<dbReference type="PROSITE" id="PS50166">
    <property type="entry name" value="IMPORTIN_B_NT"/>
    <property type="match status" value="1"/>
</dbReference>
<dbReference type="GeneID" id="28995945"/>
<keyword evidence="7" id="KW-1185">Reference proteome</keyword>
<evidence type="ECO:0000313" key="6">
    <source>
        <dbReference type="EMBL" id="OAD77686.1"/>
    </source>
</evidence>
<dbReference type="GO" id="GO:0005635">
    <property type="term" value="C:nuclear envelope"/>
    <property type="evidence" value="ECO:0007669"/>
    <property type="project" value="TreeGrafter"/>
</dbReference>
<accession>A0A167PCT1</accession>
<dbReference type="EMBL" id="KV440974">
    <property type="protein sequence ID" value="OAD77686.1"/>
    <property type="molecule type" value="Genomic_DNA"/>
</dbReference>
<evidence type="ECO:0000256" key="2">
    <source>
        <dbReference type="ARBA" id="ARBA00007991"/>
    </source>
</evidence>
<dbReference type="InParanoid" id="A0A167PCT1"/>
<evidence type="ECO:0000256" key="3">
    <source>
        <dbReference type="ARBA" id="ARBA00022448"/>
    </source>
</evidence>
<keyword evidence="3" id="KW-0813">Transport</keyword>
<dbReference type="Pfam" id="PF03810">
    <property type="entry name" value="IBN_N"/>
    <property type="match status" value="1"/>
</dbReference>
<evidence type="ECO:0000256" key="1">
    <source>
        <dbReference type="ARBA" id="ARBA00004123"/>
    </source>
</evidence>
<comment type="similarity">
    <text evidence="2">Belongs to the importin beta family.</text>
</comment>
<comment type="subcellular location">
    <subcellularLocation>
        <location evidence="1">Nucleus</location>
    </subcellularLocation>
</comment>
<dbReference type="InterPro" id="IPR058669">
    <property type="entry name" value="TPR_IPO7/11-like"/>
</dbReference>
<keyword evidence="4" id="KW-0539">Nucleus</keyword>
<dbReference type="GO" id="GO:0031267">
    <property type="term" value="F:small GTPase binding"/>
    <property type="evidence" value="ECO:0007669"/>
    <property type="project" value="InterPro"/>
</dbReference>
<dbReference type="Gene3D" id="1.25.10.10">
    <property type="entry name" value="Leucine-rich Repeat Variant"/>
    <property type="match status" value="1"/>
</dbReference>
<dbReference type="SMART" id="SM00913">
    <property type="entry name" value="IBN_N"/>
    <property type="match status" value="1"/>
</dbReference>
<dbReference type="GO" id="GO:0006606">
    <property type="term" value="P:protein import into nucleus"/>
    <property type="evidence" value="ECO:0007669"/>
    <property type="project" value="TreeGrafter"/>
</dbReference>
<dbReference type="GO" id="GO:0005829">
    <property type="term" value="C:cytosol"/>
    <property type="evidence" value="ECO:0007669"/>
    <property type="project" value="TreeGrafter"/>
</dbReference>
<sequence length="998" mass="113613">MADPRTQLLTVLHEAASQDYARMRQAEEMLKQWENASQFFATLQDIFYDRSVHHDVRFLSGIYLKNGIDRFWRRTAKNPIAPEEKIAIRLRLLQFLDEPSKKLASQNAIIVARIARLDFPNEWPELLPTLIQAIETTSSGNNEQSRIIHDRSLSMLYEVLSELSTRLLSAGRKQFASIAPRTFQTIAQVYATYTERTIAYMANIQAIITDSVAKARTIEELEITSMCLKCLRILMVSGIRDVHKYDETKMFIRMSQRHIQSYVDIHTCIAQLNVSGDIVKVLETVIEDYGTLYLGLQKAHPVSSALCTSWVDILKFYWHNIVMQGDALVKQHIPASESLSVTDEETILANDACRIINEQLLTPDFVRTCAETLVSKYMLLTPTDFEQWEEDPETWANHSDTENWEFEMRVSNNKKNRSDISEGGINVHVPYKPCAEMTFMTLLTQYRDLLCPIMLNLTEQVATVVDQQGLLFKDAVYCGLGLGVNTLYGKLDFELFVVNRLQPEVSNKEPSFKILRRRIAWLVGRWVSEGISADCRTIIYQILLQLMVAEEDLVVRLTAAHSLKLAIDDWDFDLSILLPFLGPAMDLLMALLNEAEDSDTVMRLISDLNTIMDRTQTEIIPYAPKMIELLTPLWTRAQKEPLFQSSLVITFTKISAILNEQSVQLQDLLIPMVEYCVNKNNEAHVYLIDDALDLWWTLLQSTPYASPQMMKLLPIAIELLDFDTENMRKVLKIIESYILLSPEATLQQYAMGLFGRLASYVGNSKAEVASNIVSTADLALMSVPIQMYGDALVQSGLLGSVLQTFLQEELYAYALMNYMTLFARLAIYDANLIIQFIQMAGQQLKPTSTDFLGELMDSWMDKFDNLSHPRSRKLTCMAFTNMVRTGNQTVLSRLPGIFSIWTDVLAETADPDSKEALLHNESDLEGDLAQLDESLEKNRKLELSRRDLVYTTDLVSMIHQTLTICEANHGGSEAFHQMYLINVDPSLLEQVNQIMSAL</sequence>
<dbReference type="Proteomes" id="UP000077315">
    <property type="component" value="Unassembled WGS sequence"/>
</dbReference>
<dbReference type="InterPro" id="IPR016024">
    <property type="entry name" value="ARM-type_fold"/>
</dbReference>
<reference evidence="7" key="1">
    <citation type="submission" date="2015-06" db="EMBL/GenBank/DDBJ databases">
        <title>Expansion of signal transduction pathways in fungi by whole-genome duplication.</title>
        <authorList>
            <consortium name="DOE Joint Genome Institute"/>
            <person name="Corrochano L.M."/>
            <person name="Kuo A."/>
            <person name="Marcet-Houben M."/>
            <person name="Polaino S."/>
            <person name="Salamov A."/>
            <person name="Villalobos J.M."/>
            <person name="Alvarez M.I."/>
            <person name="Avalos J."/>
            <person name="Benito E.P."/>
            <person name="Benoit I."/>
            <person name="Burger G."/>
            <person name="Camino L.P."/>
            <person name="Canovas D."/>
            <person name="Cerda-Olmedo E."/>
            <person name="Cheng J.-F."/>
            <person name="Dominguez A."/>
            <person name="Elias M."/>
            <person name="Eslava A.P."/>
            <person name="Glaser F."/>
            <person name="Grimwood J."/>
            <person name="Gutierrez G."/>
            <person name="Heitman J."/>
            <person name="Henrissat B."/>
            <person name="Iturriaga E.A."/>
            <person name="Lang B.F."/>
            <person name="Lavin J.L."/>
            <person name="Lee S."/>
            <person name="Li W."/>
            <person name="Lindquist E."/>
            <person name="Lopez-Garcia S."/>
            <person name="Luque E.M."/>
            <person name="Marcos A.T."/>
            <person name="Martin J."/>
            <person name="McCluskey K."/>
            <person name="Medina H.R."/>
            <person name="Miralles-Duran A."/>
            <person name="Miyazaki A."/>
            <person name="Munoz-Torres E."/>
            <person name="Oguiza J.A."/>
            <person name="Ohm R."/>
            <person name="Olmedo M."/>
            <person name="Orejas M."/>
            <person name="Ortiz-Castellanos L."/>
            <person name="Pisabarro A.G."/>
            <person name="Rodriguez-Romero J."/>
            <person name="Ruiz-Herrera J."/>
            <person name="Ruiz-Vazquez R."/>
            <person name="Sanz C."/>
            <person name="Schackwitz W."/>
            <person name="Schmutz J."/>
            <person name="Shahriari M."/>
            <person name="Shelest E."/>
            <person name="Silva-Franco F."/>
            <person name="Soanes D."/>
            <person name="Syed K."/>
            <person name="Tagua V.G."/>
            <person name="Talbot N.J."/>
            <person name="Thon M."/>
            <person name="De vries R.P."/>
            <person name="Wiebenga A."/>
            <person name="Yadav J.S."/>
            <person name="Braun E.L."/>
            <person name="Baker S."/>
            <person name="Garre V."/>
            <person name="Horwitz B."/>
            <person name="Torres-Martinez S."/>
            <person name="Idnurm A."/>
            <person name="Herrera-Estrella A."/>
            <person name="Gabaldon T."/>
            <person name="Grigoriev I.V."/>
        </authorList>
    </citation>
    <scope>NUCLEOTIDE SEQUENCE [LARGE SCALE GENOMIC DNA]</scope>
    <source>
        <strain evidence="7">NRRL 1555(-)</strain>
    </source>
</reference>
<protein>
    <recommendedName>
        <fullName evidence="5">Importin N-terminal domain-containing protein</fullName>
    </recommendedName>
</protein>
<evidence type="ECO:0000313" key="7">
    <source>
        <dbReference type="Proteomes" id="UP000077315"/>
    </source>
</evidence>
<dbReference type="RefSeq" id="XP_018295726.1">
    <property type="nucleotide sequence ID" value="XM_018435039.1"/>
</dbReference>
<feature type="domain" description="Importin N-terminal" evidence="5">
    <location>
        <begin position="26"/>
        <end position="98"/>
    </location>
</feature>
<evidence type="ECO:0000259" key="5">
    <source>
        <dbReference type="PROSITE" id="PS50166"/>
    </source>
</evidence>
<dbReference type="Pfam" id="PF25758">
    <property type="entry name" value="TPR_IPO11"/>
    <property type="match status" value="1"/>
</dbReference>
<dbReference type="OrthoDB" id="361693at2759"/>
<dbReference type="VEuPathDB" id="FungiDB:PHYBLDRAFT_164582"/>
<dbReference type="STRING" id="763407.A0A167PCT1"/>
<dbReference type="PANTHER" id="PTHR10997:SF7">
    <property type="entry name" value="IMPORTIN-11"/>
    <property type="match status" value="1"/>
</dbReference>